<sequence>MGRRHRSITDTNATKQQIVPMAWLLSMLRESAALTPLKYKREPVTQVVLLPFHEPTRPDGDQLTATTNAFCDAHVREMLERERETMLRVTNYIEALSARLLTSATGEPPVGSVSSRKTT</sequence>
<protein>
    <submittedName>
        <fullName evidence="1">Uncharacterized protein</fullName>
    </submittedName>
</protein>
<dbReference type="AlphaFoldDB" id="A0A154IDG6"/>
<reference evidence="1" key="1">
    <citation type="submission" date="2016-03" db="EMBL/GenBank/DDBJ databases">
        <title>Microsymbionts genomes from the relict species Vavilovia formosa.</title>
        <authorList>
            <person name="Chirak E."/>
            <person name="Kimeklis A."/>
            <person name="Kopat V."/>
            <person name="Andronov E."/>
        </authorList>
    </citation>
    <scope>NUCLEOTIDE SEQUENCE [LARGE SCALE GENOMIC DNA]</scope>
    <source>
        <strain evidence="1">Vaf12</strain>
    </source>
</reference>
<comment type="caution">
    <text evidence="1">The sequence shown here is derived from an EMBL/GenBank/DDBJ whole genome shotgun (WGS) entry which is preliminary data.</text>
</comment>
<proteinExistence type="predicted"/>
<evidence type="ECO:0000313" key="1">
    <source>
        <dbReference type="EMBL" id="KZA98592.1"/>
    </source>
</evidence>
<gene>
    <name evidence="1" type="ORF">A4A59_26620</name>
</gene>
<dbReference type="EMBL" id="LVYU01000113">
    <property type="protein sequence ID" value="KZA98592.1"/>
    <property type="molecule type" value="Genomic_DNA"/>
</dbReference>
<organism evidence="1">
    <name type="scientific">Rhizobium leguminosarum</name>
    <dbReference type="NCBI Taxonomy" id="384"/>
    <lineage>
        <taxon>Bacteria</taxon>
        <taxon>Pseudomonadati</taxon>
        <taxon>Pseudomonadota</taxon>
        <taxon>Alphaproteobacteria</taxon>
        <taxon>Hyphomicrobiales</taxon>
        <taxon>Rhizobiaceae</taxon>
        <taxon>Rhizobium/Agrobacterium group</taxon>
        <taxon>Rhizobium</taxon>
    </lineage>
</organism>
<name>A0A154IDG6_RHILE</name>
<accession>A0A154IDG6</accession>